<accession>A0A4R5WTF4</accession>
<evidence type="ECO:0000313" key="3">
    <source>
        <dbReference type="EMBL" id="MDP7733575.1"/>
    </source>
</evidence>
<name>A0A4R5WTF4_9MYCO</name>
<evidence type="ECO:0000256" key="2">
    <source>
        <dbReference type="SAM" id="Phobius"/>
    </source>
</evidence>
<dbReference type="AlphaFoldDB" id="A0A4R5WTF4"/>
<dbReference type="EMBL" id="JAUFSA010000001">
    <property type="protein sequence ID" value="MDP7733575.1"/>
    <property type="molecule type" value="Genomic_DNA"/>
</dbReference>
<proteinExistence type="predicted"/>
<evidence type="ECO:0000256" key="1">
    <source>
        <dbReference type="SAM" id="MobiDB-lite"/>
    </source>
</evidence>
<keyword evidence="2" id="KW-0472">Membrane</keyword>
<feature type="transmembrane region" description="Helical" evidence="2">
    <location>
        <begin position="82"/>
        <end position="103"/>
    </location>
</feature>
<dbReference type="RefSeq" id="WP_065043929.1">
    <property type="nucleotide sequence ID" value="NZ_JAUFSA010000001.1"/>
</dbReference>
<comment type="caution">
    <text evidence="3">The sequence shown here is derived from an EMBL/GenBank/DDBJ whole genome shotgun (WGS) entry which is preliminary data.</text>
</comment>
<feature type="region of interest" description="Disordered" evidence="1">
    <location>
        <begin position="204"/>
        <end position="237"/>
    </location>
</feature>
<organism evidence="3 4">
    <name type="scientific">Mycobacterium paragordonae</name>
    <dbReference type="NCBI Taxonomy" id="1389713"/>
    <lineage>
        <taxon>Bacteria</taxon>
        <taxon>Bacillati</taxon>
        <taxon>Actinomycetota</taxon>
        <taxon>Actinomycetes</taxon>
        <taxon>Mycobacteriales</taxon>
        <taxon>Mycobacteriaceae</taxon>
        <taxon>Mycobacterium</taxon>
    </lineage>
</organism>
<protein>
    <submittedName>
        <fullName evidence="3">Uncharacterized protein</fullName>
    </submittedName>
</protein>
<feature type="transmembrane region" description="Helical" evidence="2">
    <location>
        <begin position="54"/>
        <end position="76"/>
    </location>
</feature>
<gene>
    <name evidence="3" type="ORF">QXL92_02235</name>
</gene>
<feature type="compositionally biased region" description="Low complexity" evidence="1">
    <location>
        <begin position="204"/>
        <end position="213"/>
    </location>
</feature>
<keyword evidence="2" id="KW-1133">Transmembrane helix</keyword>
<sequence>MSPATDTAITVAAFVVSAPLVIFFGLPFGVFTAGVAMDQQQARPGRIDALQRAAALAVPPLLLFGIYLTAVVLAARASGPTFYYPLIAVPLGFAAWYATLVGLSERVQHTRMAGPSVENPQAALRRAFAATTINTAEQAVTAVIEHLGEAGIDHPTTALVAERLGNGWLVHAKAPVDPRTAATPVHAPFDTAVFLVGSDGRIQQTASATPPSAARRRLAELERELDPSNPVRKSGEE</sequence>
<keyword evidence="2" id="KW-0812">Transmembrane</keyword>
<feature type="compositionally biased region" description="Basic and acidic residues" evidence="1">
    <location>
        <begin position="217"/>
        <end position="226"/>
    </location>
</feature>
<dbReference type="Proteomes" id="UP001229081">
    <property type="component" value="Unassembled WGS sequence"/>
</dbReference>
<evidence type="ECO:0000313" key="4">
    <source>
        <dbReference type="Proteomes" id="UP001229081"/>
    </source>
</evidence>
<feature type="transmembrane region" description="Helical" evidence="2">
    <location>
        <begin position="12"/>
        <end position="33"/>
    </location>
</feature>
<reference evidence="3" key="1">
    <citation type="submission" date="2023-06" db="EMBL/GenBank/DDBJ databases">
        <title>Identification of two novel mycobacterium reveal diversities and complexities of Mycobacterium gordonae clade.</title>
        <authorList>
            <person name="Matsumoto Y."/>
            <person name="Nakamura S."/>
            <person name="Motooka D."/>
            <person name="Fukushima K."/>
        </authorList>
    </citation>
    <scope>NUCLEOTIDE SEQUENCE</scope>
    <source>
        <strain evidence="3">TY812</strain>
    </source>
</reference>